<comment type="caution">
    <text evidence="8">The sequence shown here is derived from an EMBL/GenBank/DDBJ whole genome shotgun (WGS) entry which is preliminary data.</text>
</comment>
<evidence type="ECO:0000256" key="5">
    <source>
        <dbReference type="ARBA" id="ARBA00022833"/>
    </source>
</evidence>
<evidence type="ECO:0000313" key="8">
    <source>
        <dbReference type="EMBL" id="MBP2181978.1"/>
    </source>
</evidence>
<evidence type="ECO:0000256" key="2">
    <source>
        <dbReference type="ARBA" id="ARBA00006676"/>
    </source>
</evidence>
<dbReference type="Gene3D" id="3.20.20.140">
    <property type="entry name" value="Metal-dependent hydrolases"/>
    <property type="match status" value="1"/>
</dbReference>
<dbReference type="PANTHER" id="PTHR43114">
    <property type="entry name" value="ADENINE DEAMINASE"/>
    <property type="match status" value="1"/>
</dbReference>
<keyword evidence="4 8" id="KW-0378">Hydrolase</keyword>
<feature type="domain" description="Adenosine deaminase" evidence="7">
    <location>
        <begin position="18"/>
        <end position="339"/>
    </location>
</feature>
<dbReference type="InterPro" id="IPR006330">
    <property type="entry name" value="Ado/ade_deaminase"/>
</dbReference>
<sequence>MPSYTPGAPLRAYVQALPKAELHVHLVGSAGIDTVLDLARRHPEAGVPADRAELAEFFRFRDFDHFLRVYWAVQSMLKGRDDIRTLVVGLAADLARQGARYAEVTVTPYNHLLDGMPGDELLEGLTEGRALAAAEHGVDLAWCFDIPGEKGLVAGRETLLFALRERPDGLVSFGLGGPEVGVGRAQFAPFFTAAREAGLHSVPHAGETSGPATVWSAVHDLGAERIGHGTSAAADPALLAHLAGHRIPVEVCPTSNVRTGQVPSIEAHPVRRLLDHGVVVTLNTDDPPMFGATLTGEYLAVAGALGLRPAEIARLAANSVTSSFLSAEAKAALLAEIAAVPGPGDEILLPDRENLPSVGSTREGRWSDVGYQQDS</sequence>
<dbReference type="EMBL" id="JAGGMS010000001">
    <property type="protein sequence ID" value="MBP2181978.1"/>
    <property type="molecule type" value="Genomic_DNA"/>
</dbReference>
<name>A0ABS4PRM6_9PSEU</name>
<reference evidence="8 9" key="1">
    <citation type="submission" date="2021-03" db="EMBL/GenBank/DDBJ databases">
        <title>Sequencing the genomes of 1000 actinobacteria strains.</title>
        <authorList>
            <person name="Klenk H.-P."/>
        </authorList>
    </citation>
    <scope>NUCLEOTIDE SEQUENCE [LARGE SCALE GENOMIC DNA]</scope>
    <source>
        <strain evidence="8 9">DSM 45510</strain>
    </source>
</reference>
<dbReference type="Pfam" id="PF00962">
    <property type="entry name" value="A_deaminase"/>
    <property type="match status" value="1"/>
</dbReference>
<comment type="similarity">
    <text evidence="2">Belongs to the metallo-dependent hydrolases superfamily. Adenosine and AMP deaminases family.</text>
</comment>
<dbReference type="InterPro" id="IPR032466">
    <property type="entry name" value="Metal_Hydrolase"/>
</dbReference>
<keyword evidence="9" id="KW-1185">Reference proteome</keyword>
<protein>
    <submittedName>
        <fullName evidence="8">Aminodeoxyfutalosine deaminase</fullName>
        <ecNumber evidence="8">3.5.4.40</ecNumber>
    </submittedName>
</protein>
<dbReference type="PANTHER" id="PTHR43114:SF6">
    <property type="entry name" value="ADENINE DEAMINASE"/>
    <property type="match status" value="1"/>
</dbReference>
<dbReference type="InterPro" id="IPR001365">
    <property type="entry name" value="A_deaminase_dom"/>
</dbReference>
<organism evidence="8 9">
    <name type="scientific">Amycolatopsis magusensis</name>
    <dbReference type="NCBI Taxonomy" id="882444"/>
    <lineage>
        <taxon>Bacteria</taxon>
        <taxon>Bacillati</taxon>
        <taxon>Actinomycetota</taxon>
        <taxon>Actinomycetes</taxon>
        <taxon>Pseudonocardiales</taxon>
        <taxon>Pseudonocardiaceae</taxon>
        <taxon>Amycolatopsis</taxon>
    </lineage>
</organism>
<gene>
    <name evidence="8" type="ORF">JOM49_003504</name>
</gene>
<dbReference type="SUPFAM" id="SSF51556">
    <property type="entry name" value="Metallo-dependent hydrolases"/>
    <property type="match status" value="1"/>
</dbReference>
<evidence type="ECO:0000256" key="1">
    <source>
        <dbReference type="ARBA" id="ARBA00001947"/>
    </source>
</evidence>
<dbReference type="Proteomes" id="UP000741013">
    <property type="component" value="Unassembled WGS sequence"/>
</dbReference>
<keyword evidence="3" id="KW-0479">Metal-binding</keyword>
<dbReference type="RefSeq" id="WP_209665337.1">
    <property type="nucleotide sequence ID" value="NZ_JAGGMS010000001.1"/>
</dbReference>
<evidence type="ECO:0000256" key="4">
    <source>
        <dbReference type="ARBA" id="ARBA00022801"/>
    </source>
</evidence>
<evidence type="ECO:0000313" key="9">
    <source>
        <dbReference type="Proteomes" id="UP000741013"/>
    </source>
</evidence>
<dbReference type="EC" id="3.5.4.40" evidence="8"/>
<accession>A0ABS4PRM6</accession>
<feature type="region of interest" description="Disordered" evidence="6">
    <location>
        <begin position="343"/>
        <end position="375"/>
    </location>
</feature>
<dbReference type="NCBIfam" id="TIGR01430">
    <property type="entry name" value="aden_deam"/>
    <property type="match status" value="1"/>
</dbReference>
<proteinExistence type="inferred from homology"/>
<keyword evidence="5" id="KW-0862">Zinc</keyword>
<evidence type="ECO:0000256" key="6">
    <source>
        <dbReference type="SAM" id="MobiDB-lite"/>
    </source>
</evidence>
<comment type="cofactor">
    <cofactor evidence="1">
        <name>Zn(2+)</name>
        <dbReference type="ChEBI" id="CHEBI:29105"/>
    </cofactor>
</comment>
<evidence type="ECO:0000256" key="3">
    <source>
        <dbReference type="ARBA" id="ARBA00022723"/>
    </source>
</evidence>
<evidence type="ECO:0000259" key="7">
    <source>
        <dbReference type="Pfam" id="PF00962"/>
    </source>
</evidence>
<dbReference type="GO" id="GO:0016787">
    <property type="term" value="F:hydrolase activity"/>
    <property type="evidence" value="ECO:0007669"/>
    <property type="project" value="UniProtKB-KW"/>
</dbReference>